<dbReference type="EMBL" id="FR695874">
    <property type="protein sequence ID" value="CBX30172.1"/>
    <property type="molecule type" value="Genomic_DNA"/>
</dbReference>
<gene>
    <name evidence="1" type="ORF">N47_D29810</name>
</gene>
<accession>E1YHQ3</accession>
<evidence type="ECO:0000313" key="1">
    <source>
        <dbReference type="EMBL" id="CBX30172.1"/>
    </source>
</evidence>
<name>E1YHQ3_9BACT</name>
<sequence length="76" mass="8544">MEQLPGGNYYKGEELCHLKDKEEIAEEKVRLPQQDQKVLVVAAAWVVGKESGREENVYVQAVDKDKLMSAVSHVMA</sequence>
<organism evidence="1">
    <name type="scientific">uncultured Desulfobacterium sp</name>
    <dbReference type="NCBI Taxonomy" id="201089"/>
    <lineage>
        <taxon>Bacteria</taxon>
        <taxon>Pseudomonadati</taxon>
        <taxon>Thermodesulfobacteriota</taxon>
        <taxon>Desulfobacteria</taxon>
        <taxon>Desulfobacterales</taxon>
        <taxon>Desulfobacteriaceae</taxon>
        <taxon>Desulfobacterium</taxon>
        <taxon>environmental samples</taxon>
    </lineage>
</organism>
<reference evidence="1" key="1">
    <citation type="journal article" date="2011" name="Environ. Microbiol.">
        <title>Genomic insights into the metabolic potential of the polycyclic aromatic hydrocarbon degrading sulfate-reducing Deltaproteobacterium N47.</title>
        <authorList>
            <person name="Bergmann F."/>
            <person name="Selesi D."/>
            <person name="Weinmaier T."/>
            <person name="Tischler P."/>
            <person name="Rattei T."/>
            <person name="Meckenstock R.U."/>
        </authorList>
    </citation>
    <scope>NUCLEOTIDE SEQUENCE</scope>
</reference>
<dbReference type="AlphaFoldDB" id="E1YHQ3"/>
<proteinExistence type="predicted"/>
<protein>
    <submittedName>
        <fullName evidence="1">Uncharacterized protein</fullName>
    </submittedName>
</protein>